<evidence type="ECO:0000256" key="1">
    <source>
        <dbReference type="SAM" id="Phobius"/>
    </source>
</evidence>
<keyword evidence="1" id="KW-1133">Transmembrane helix</keyword>
<gene>
    <name evidence="2" type="ORF">ACFPBZ_29015</name>
</gene>
<name>A0ABV9YY25_9PSEU</name>
<comment type="caution">
    <text evidence="2">The sequence shown here is derived from an EMBL/GenBank/DDBJ whole genome shotgun (WGS) entry which is preliminary data.</text>
</comment>
<proteinExistence type="predicted"/>
<feature type="transmembrane region" description="Helical" evidence="1">
    <location>
        <begin position="6"/>
        <end position="21"/>
    </location>
</feature>
<organism evidence="2 3">
    <name type="scientific">Actinomycetospora atypica</name>
    <dbReference type="NCBI Taxonomy" id="1290095"/>
    <lineage>
        <taxon>Bacteria</taxon>
        <taxon>Bacillati</taxon>
        <taxon>Actinomycetota</taxon>
        <taxon>Actinomycetes</taxon>
        <taxon>Pseudonocardiales</taxon>
        <taxon>Pseudonocardiaceae</taxon>
        <taxon>Actinomycetospora</taxon>
    </lineage>
</organism>
<sequence length="163" mass="17244">MPLSSIVIILAMVGYAVYRQSQRHEIVGSSRFKLAIIYGVVGIAIGGYHVPAGGLAWTFLLVSIALSVVVGLARGRFTRVWPENGGVWAQGTPLSIGLFLGLVVAKFALGTVAYFTGVSDSGGIGEVLLMIAVMVAFQAEIVWRRARPLGARESSADGVRVAR</sequence>
<feature type="transmembrane region" description="Helical" evidence="1">
    <location>
        <begin position="33"/>
        <end position="50"/>
    </location>
</feature>
<keyword evidence="1" id="KW-0812">Transmembrane</keyword>
<evidence type="ECO:0008006" key="4">
    <source>
        <dbReference type="Google" id="ProtNLM"/>
    </source>
</evidence>
<keyword evidence="1" id="KW-0472">Membrane</keyword>
<dbReference type="Proteomes" id="UP001595947">
    <property type="component" value="Unassembled WGS sequence"/>
</dbReference>
<evidence type="ECO:0000313" key="2">
    <source>
        <dbReference type="EMBL" id="MFC5066280.1"/>
    </source>
</evidence>
<feature type="transmembrane region" description="Helical" evidence="1">
    <location>
        <begin position="94"/>
        <end position="117"/>
    </location>
</feature>
<dbReference type="RefSeq" id="WP_378039589.1">
    <property type="nucleotide sequence ID" value="NZ_JBHSIV010000066.1"/>
</dbReference>
<accession>A0ABV9YY25</accession>
<evidence type="ECO:0000313" key="3">
    <source>
        <dbReference type="Proteomes" id="UP001595947"/>
    </source>
</evidence>
<reference evidence="3" key="1">
    <citation type="journal article" date="2019" name="Int. J. Syst. Evol. Microbiol.">
        <title>The Global Catalogue of Microorganisms (GCM) 10K type strain sequencing project: providing services to taxonomists for standard genome sequencing and annotation.</title>
        <authorList>
            <consortium name="The Broad Institute Genomics Platform"/>
            <consortium name="The Broad Institute Genome Sequencing Center for Infectious Disease"/>
            <person name="Wu L."/>
            <person name="Ma J."/>
        </authorList>
    </citation>
    <scope>NUCLEOTIDE SEQUENCE [LARGE SCALE GENOMIC DNA]</scope>
    <source>
        <strain evidence="3">CGMCC 4.7093</strain>
    </source>
</reference>
<feature type="transmembrane region" description="Helical" evidence="1">
    <location>
        <begin position="56"/>
        <end position="73"/>
    </location>
</feature>
<keyword evidence="3" id="KW-1185">Reference proteome</keyword>
<feature type="transmembrane region" description="Helical" evidence="1">
    <location>
        <begin position="123"/>
        <end position="143"/>
    </location>
</feature>
<dbReference type="EMBL" id="JBHSIV010000066">
    <property type="protein sequence ID" value="MFC5066280.1"/>
    <property type="molecule type" value="Genomic_DNA"/>
</dbReference>
<protein>
    <recommendedName>
        <fullName evidence="4">DUF1453 domain-containing protein</fullName>
    </recommendedName>
</protein>